<sequence>MAADRRSHGWARKTHNQYDAIQNPYLRQGHYDAYGIGLRLKSLSEYGPEKYQVDKMNEPGMKQ</sequence>
<proteinExistence type="predicted"/>
<dbReference type="Proteomes" id="UP000242814">
    <property type="component" value="Unassembled WGS sequence"/>
</dbReference>
<dbReference type="VEuPathDB" id="FungiDB:PABG_04212"/>
<dbReference type="VEuPathDB" id="FungiDB:PADG_04580"/>
<evidence type="ECO:0000313" key="2">
    <source>
        <dbReference type="Proteomes" id="UP000242814"/>
    </source>
</evidence>
<gene>
    <name evidence="1" type="ORF">ACO22_04441</name>
</gene>
<accession>A0A1D2JD22</accession>
<protein>
    <submittedName>
        <fullName evidence="1">Uncharacterized protein</fullName>
    </submittedName>
</protein>
<dbReference type="EMBL" id="LZYO01000176">
    <property type="protein sequence ID" value="ODH26756.1"/>
    <property type="molecule type" value="Genomic_DNA"/>
</dbReference>
<dbReference type="AlphaFoldDB" id="A0A1D2JD22"/>
<name>A0A1D2JD22_PARBR</name>
<evidence type="ECO:0000313" key="1">
    <source>
        <dbReference type="EMBL" id="ODH26756.1"/>
    </source>
</evidence>
<organism evidence="1 2">
    <name type="scientific">Paracoccidioides brasiliensis</name>
    <dbReference type="NCBI Taxonomy" id="121759"/>
    <lineage>
        <taxon>Eukaryota</taxon>
        <taxon>Fungi</taxon>
        <taxon>Dikarya</taxon>
        <taxon>Ascomycota</taxon>
        <taxon>Pezizomycotina</taxon>
        <taxon>Eurotiomycetes</taxon>
        <taxon>Eurotiomycetidae</taxon>
        <taxon>Onygenales</taxon>
        <taxon>Ajellomycetaceae</taxon>
        <taxon>Paracoccidioides</taxon>
    </lineage>
</organism>
<reference evidence="1 2" key="1">
    <citation type="submission" date="2016-06" db="EMBL/GenBank/DDBJ databases">
        <authorList>
            <person name="Kjaerup R.B."/>
            <person name="Dalgaard T.S."/>
            <person name="Juul-Madsen H.R."/>
        </authorList>
    </citation>
    <scope>NUCLEOTIDE SEQUENCE [LARGE SCALE GENOMIC DNA]</scope>
    <source>
        <strain evidence="1 2">Pb300</strain>
    </source>
</reference>
<comment type="caution">
    <text evidence="1">The sequence shown here is derived from an EMBL/GenBank/DDBJ whole genome shotgun (WGS) entry which is preliminary data.</text>
</comment>